<dbReference type="GO" id="GO:0000155">
    <property type="term" value="F:phosphorelay sensor kinase activity"/>
    <property type="evidence" value="ECO:0007669"/>
    <property type="project" value="InterPro"/>
</dbReference>
<organism evidence="14 15">
    <name type="scientific">Actinacidiphila glaucinigra</name>
    <dbReference type="NCBI Taxonomy" id="235986"/>
    <lineage>
        <taxon>Bacteria</taxon>
        <taxon>Bacillati</taxon>
        <taxon>Actinomycetota</taxon>
        <taxon>Actinomycetes</taxon>
        <taxon>Kitasatosporales</taxon>
        <taxon>Streptomycetaceae</taxon>
        <taxon>Actinacidiphila</taxon>
    </lineage>
</organism>
<evidence type="ECO:0000256" key="7">
    <source>
        <dbReference type="ARBA" id="ARBA00022840"/>
    </source>
</evidence>
<feature type="domain" description="DUF7134" evidence="13">
    <location>
        <begin position="5"/>
        <end position="144"/>
    </location>
</feature>
<evidence type="ECO:0000313" key="15">
    <source>
        <dbReference type="Proteomes" id="UP000198280"/>
    </source>
</evidence>
<keyword evidence="10" id="KW-0472">Membrane</keyword>
<feature type="transmembrane region" description="Helical" evidence="10">
    <location>
        <begin position="55"/>
        <end position="76"/>
    </location>
</feature>
<evidence type="ECO:0000256" key="6">
    <source>
        <dbReference type="ARBA" id="ARBA00022777"/>
    </source>
</evidence>
<feature type="transmembrane region" description="Helical" evidence="10">
    <location>
        <begin position="31"/>
        <end position="49"/>
    </location>
</feature>
<keyword evidence="5" id="KW-0547">Nucleotide-binding</keyword>
<keyword evidence="7" id="KW-0067">ATP-binding</keyword>
<dbReference type="Pfam" id="PF02518">
    <property type="entry name" value="HATPase_c"/>
    <property type="match status" value="1"/>
</dbReference>
<dbReference type="Pfam" id="PF23539">
    <property type="entry name" value="DUF7134"/>
    <property type="match status" value="1"/>
</dbReference>
<dbReference type="InterPro" id="IPR055558">
    <property type="entry name" value="DUF7134"/>
</dbReference>
<dbReference type="Gene3D" id="3.30.565.10">
    <property type="entry name" value="Histidine kinase-like ATPase, C-terminal domain"/>
    <property type="match status" value="1"/>
</dbReference>
<evidence type="ECO:0000259" key="13">
    <source>
        <dbReference type="Pfam" id="PF23539"/>
    </source>
</evidence>
<dbReference type="SUPFAM" id="SSF55874">
    <property type="entry name" value="ATPase domain of HSP90 chaperone/DNA topoisomerase II/histidine kinase"/>
    <property type="match status" value="1"/>
</dbReference>
<feature type="domain" description="Signal transduction histidine kinase subgroup 3 dimerisation and phosphoacceptor" evidence="12">
    <location>
        <begin position="176"/>
        <end position="240"/>
    </location>
</feature>
<sequence length="411" mass="43877">MGKKGLVDVLLAVGFTAASMLLGHERPPDDWIRLDLFGYALTALVNLPIVVRRWAPVGVCVFVCAAWALYVAAGYWPVVNSMAPLLALYTVAALRPVRTALACAALLGAVWVYAGLTAAQGSMATVAAQAVVFPLVMCRFGRSARVSAKREERLARLTEELRTEQQDRAREAVAEEQARIARELHDVVAHHMSVISVQAGMAAYVFHTSPQTARGALDTISDTTREALQEMRRMLKVLRAGPGEPQEGWASYDPMPSVTRLGEMIERVRAAGLAVELRTEGEPRPVAPGVGLCAYRVVQEALTNVLKHAPLARARVLVVYEPHHLTVTVTDDGLGATGTTGTVGGAVAPPGRSDPATIGRGTGHGLIGMRERARLYGGTVDIGPLGEGFEVRLVLPTSARGTERRGDASDA</sequence>
<evidence type="ECO:0000256" key="4">
    <source>
        <dbReference type="ARBA" id="ARBA00022679"/>
    </source>
</evidence>
<dbReference type="EC" id="2.7.13.3" evidence="2"/>
<evidence type="ECO:0000256" key="3">
    <source>
        <dbReference type="ARBA" id="ARBA00022553"/>
    </source>
</evidence>
<comment type="catalytic activity">
    <reaction evidence="1">
        <text>ATP + protein L-histidine = ADP + protein N-phospho-L-histidine.</text>
        <dbReference type="EC" id="2.7.13.3"/>
    </reaction>
</comment>
<evidence type="ECO:0000259" key="11">
    <source>
        <dbReference type="Pfam" id="PF02518"/>
    </source>
</evidence>
<evidence type="ECO:0000256" key="2">
    <source>
        <dbReference type="ARBA" id="ARBA00012438"/>
    </source>
</evidence>
<dbReference type="Pfam" id="PF07730">
    <property type="entry name" value="HisKA_3"/>
    <property type="match status" value="1"/>
</dbReference>
<reference evidence="14 15" key="1">
    <citation type="submission" date="2017-06" db="EMBL/GenBank/DDBJ databases">
        <authorList>
            <person name="Kim H.J."/>
            <person name="Triplett B.A."/>
        </authorList>
    </citation>
    <scope>NUCLEOTIDE SEQUENCE [LARGE SCALE GENOMIC DNA]</scope>
    <source>
        <strain evidence="14 15">CGMCC 4.1858</strain>
    </source>
</reference>
<keyword evidence="8" id="KW-0902">Two-component regulatory system</keyword>
<keyword evidence="4" id="KW-0808">Transferase</keyword>
<keyword evidence="15" id="KW-1185">Reference proteome</keyword>
<evidence type="ECO:0000259" key="12">
    <source>
        <dbReference type="Pfam" id="PF07730"/>
    </source>
</evidence>
<evidence type="ECO:0000256" key="9">
    <source>
        <dbReference type="SAM" id="MobiDB-lite"/>
    </source>
</evidence>
<dbReference type="CDD" id="cd16917">
    <property type="entry name" value="HATPase_UhpB-NarQ-NarX-like"/>
    <property type="match status" value="1"/>
</dbReference>
<dbReference type="PANTHER" id="PTHR24421:SF10">
    <property type="entry name" value="NITRATE_NITRITE SENSOR PROTEIN NARQ"/>
    <property type="match status" value="1"/>
</dbReference>
<feature type="region of interest" description="Disordered" evidence="9">
    <location>
        <begin position="341"/>
        <end position="363"/>
    </location>
</feature>
<keyword evidence="6 14" id="KW-0418">Kinase</keyword>
<protein>
    <recommendedName>
        <fullName evidence="2">histidine kinase</fullName>
        <ecNumber evidence="2">2.7.13.3</ecNumber>
    </recommendedName>
</protein>
<dbReference type="EMBL" id="FZOF01000006">
    <property type="protein sequence ID" value="SNS55226.1"/>
    <property type="molecule type" value="Genomic_DNA"/>
</dbReference>
<name>A0A239FE82_9ACTN</name>
<dbReference type="GO" id="GO:0005524">
    <property type="term" value="F:ATP binding"/>
    <property type="evidence" value="ECO:0007669"/>
    <property type="project" value="UniProtKB-KW"/>
</dbReference>
<dbReference type="InterPro" id="IPR050482">
    <property type="entry name" value="Sensor_HK_TwoCompSys"/>
</dbReference>
<feature type="domain" description="Histidine kinase/HSP90-like ATPase" evidence="11">
    <location>
        <begin position="295"/>
        <end position="397"/>
    </location>
</feature>
<dbReference type="RefSeq" id="WP_322975682.1">
    <property type="nucleotide sequence ID" value="NZ_FZOF01000006.1"/>
</dbReference>
<gene>
    <name evidence="14" type="ORF">SAMN05216252_106456</name>
</gene>
<evidence type="ECO:0000256" key="1">
    <source>
        <dbReference type="ARBA" id="ARBA00000085"/>
    </source>
</evidence>
<feature type="transmembrane region" description="Helical" evidence="10">
    <location>
        <begin position="97"/>
        <end position="116"/>
    </location>
</feature>
<dbReference type="Gene3D" id="1.20.5.1930">
    <property type="match status" value="1"/>
</dbReference>
<dbReference type="GO" id="GO:0016020">
    <property type="term" value="C:membrane"/>
    <property type="evidence" value="ECO:0007669"/>
    <property type="project" value="InterPro"/>
</dbReference>
<dbReference type="InterPro" id="IPR011712">
    <property type="entry name" value="Sig_transdc_His_kin_sub3_dim/P"/>
</dbReference>
<dbReference type="InterPro" id="IPR036890">
    <property type="entry name" value="HATPase_C_sf"/>
</dbReference>
<dbReference type="GO" id="GO:0046983">
    <property type="term" value="F:protein dimerization activity"/>
    <property type="evidence" value="ECO:0007669"/>
    <property type="project" value="InterPro"/>
</dbReference>
<dbReference type="PANTHER" id="PTHR24421">
    <property type="entry name" value="NITRATE/NITRITE SENSOR PROTEIN NARX-RELATED"/>
    <property type="match status" value="1"/>
</dbReference>
<proteinExistence type="predicted"/>
<keyword evidence="10" id="KW-1133">Transmembrane helix</keyword>
<feature type="transmembrane region" description="Helical" evidence="10">
    <location>
        <begin position="6"/>
        <end position="24"/>
    </location>
</feature>
<dbReference type="AlphaFoldDB" id="A0A239FE82"/>
<keyword evidence="10" id="KW-0812">Transmembrane</keyword>
<evidence type="ECO:0000256" key="10">
    <source>
        <dbReference type="SAM" id="Phobius"/>
    </source>
</evidence>
<evidence type="ECO:0000256" key="5">
    <source>
        <dbReference type="ARBA" id="ARBA00022741"/>
    </source>
</evidence>
<keyword evidence="3" id="KW-0597">Phosphoprotein</keyword>
<dbReference type="InterPro" id="IPR003594">
    <property type="entry name" value="HATPase_dom"/>
</dbReference>
<dbReference type="Proteomes" id="UP000198280">
    <property type="component" value="Unassembled WGS sequence"/>
</dbReference>
<accession>A0A239FE82</accession>
<evidence type="ECO:0000313" key="14">
    <source>
        <dbReference type="EMBL" id="SNS55226.1"/>
    </source>
</evidence>
<evidence type="ECO:0000256" key="8">
    <source>
        <dbReference type="ARBA" id="ARBA00023012"/>
    </source>
</evidence>